<comment type="similarity">
    <text evidence="2">In the N-terminal section; belongs to the phytochrome family.</text>
</comment>
<keyword evidence="5" id="KW-0808">Transferase</keyword>
<evidence type="ECO:0000256" key="7">
    <source>
        <dbReference type="ARBA" id="ARBA00023012"/>
    </source>
</evidence>
<dbReference type="Pfam" id="PF01590">
    <property type="entry name" value="GAF"/>
    <property type="match status" value="1"/>
</dbReference>
<dbReference type="InterPro" id="IPR004358">
    <property type="entry name" value="Sig_transdc_His_kin-like_C"/>
</dbReference>
<dbReference type="Proteomes" id="UP000607397">
    <property type="component" value="Unassembled WGS sequence"/>
</dbReference>
<dbReference type="InterPro" id="IPR029016">
    <property type="entry name" value="GAF-like_dom_sf"/>
</dbReference>
<evidence type="ECO:0000313" key="11">
    <source>
        <dbReference type="EMBL" id="NCJ05888.1"/>
    </source>
</evidence>
<feature type="coiled-coil region" evidence="9">
    <location>
        <begin position="204"/>
        <end position="252"/>
    </location>
</feature>
<accession>A0A8K1ZXW1</accession>
<evidence type="ECO:0000256" key="4">
    <source>
        <dbReference type="ARBA" id="ARBA00022553"/>
    </source>
</evidence>
<dbReference type="InterPro" id="IPR005467">
    <property type="entry name" value="His_kinase_dom"/>
</dbReference>
<gene>
    <name evidence="11" type="ORF">GS597_05050</name>
</gene>
<evidence type="ECO:0000256" key="1">
    <source>
        <dbReference type="ARBA" id="ARBA00000085"/>
    </source>
</evidence>
<evidence type="ECO:0000256" key="8">
    <source>
        <dbReference type="ARBA" id="ARBA00074306"/>
    </source>
</evidence>
<keyword evidence="7" id="KW-0902">Two-component regulatory system</keyword>
<organism evidence="11 12">
    <name type="scientific">Petrachloros mirabilis ULC683</name>
    <dbReference type="NCBI Taxonomy" id="2781853"/>
    <lineage>
        <taxon>Bacteria</taxon>
        <taxon>Bacillati</taxon>
        <taxon>Cyanobacteriota</taxon>
        <taxon>Cyanophyceae</taxon>
        <taxon>Synechococcales</taxon>
        <taxon>Petrachlorosaceae</taxon>
        <taxon>Petrachloros</taxon>
        <taxon>Petrachloros mirabilis</taxon>
    </lineage>
</organism>
<dbReference type="PROSITE" id="PS50109">
    <property type="entry name" value="HIS_KIN"/>
    <property type="match status" value="1"/>
</dbReference>
<dbReference type="InterPro" id="IPR036890">
    <property type="entry name" value="HATPase_C_sf"/>
</dbReference>
<dbReference type="PRINTS" id="PR00344">
    <property type="entry name" value="BCTRLSENSOR"/>
</dbReference>
<dbReference type="SMART" id="SM00388">
    <property type="entry name" value="HisKA"/>
    <property type="match status" value="1"/>
</dbReference>
<keyword evidence="12" id="KW-1185">Reference proteome</keyword>
<dbReference type="SUPFAM" id="SSF55781">
    <property type="entry name" value="GAF domain-like"/>
    <property type="match status" value="1"/>
</dbReference>
<feature type="domain" description="Histidine kinase" evidence="10">
    <location>
        <begin position="259"/>
        <end position="478"/>
    </location>
</feature>
<sequence>MDDPIRLLSIGAAQGDLTLKPRLPQSWQVDEVITLGAAIAALQSQTYHCICLFPHFSLANMPALWQALEQQAIPLLIFESAASPRPASTPLSQTSDTSFGLTPVLISLLGDKVAQGLAPLIHETQAILVLPPSASQPRTRARAQLHLDPAAIAESWQQVPIESAQGGTLGILAMGNWHRPRPFSAEACDLLAALAEQAAIALSNAQLIQALEEREEQLAAQNEMLQRQNEELARQRQQIQNQNLKLIEATQLKSQFLATMSHELRTPINAITGFSQLLLRQRQYPLHGSQVDMLTRILNNGKHLLALINDILDLSKIEAGRMTLHLESFNLMSLLTITVDELASLAEQKGITLTTHTHLINPIVVNDSSRLRQILVNLLSNAIKFTESGFVKVTLMEKGSNCLEISVQDTGIGIAPEHLREIFREFWQADQSISRPYQGTGLGLAICYRLLQMMNGKIEADSQVGQGTTIWIQIPRVIEKAAPSNPKA</sequence>
<evidence type="ECO:0000256" key="2">
    <source>
        <dbReference type="ARBA" id="ARBA00006402"/>
    </source>
</evidence>
<evidence type="ECO:0000256" key="3">
    <source>
        <dbReference type="ARBA" id="ARBA00012438"/>
    </source>
</evidence>
<dbReference type="CDD" id="cd00082">
    <property type="entry name" value="HisKA"/>
    <property type="match status" value="1"/>
</dbReference>
<dbReference type="CDD" id="cd16922">
    <property type="entry name" value="HATPase_EvgS-ArcB-TorS-like"/>
    <property type="match status" value="1"/>
</dbReference>
<comment type="catalytic activity">
    <reaction evidence="1">
        <text>ATP + protein L-histidine = ADP + protein N-phospho-L-histidine.</text>
        <dbReference type="EC" id="2.7.13.3"/>
    </reaction>
</comment>
<dbReference type="RefSeq" id="WP_161824366.1">
    <property type="nucleotide sequence ID" value="NZ_WVIC01000007.1"/>
</dbReference>
<dbReference type="SUPFAM" id="SSF55874">
    <property type="entry name" value="ATPase domain of HSP90 chaperone/DNA topoisomerase II/histidine kinase"/>
    <property type="match status" value="1"/>
</dbReference>
<dbReference type="EC" id="2.7.13.3" evidence="3"/>
<dbReference type="SUPFAM" id="SSF47384">
    <property type="entry name" value="Homodimeric domain of signal transducing histidine kinase"/>
    <property type="match status" value="1"/>
</dbReference>
<dbReference type="InterPro" id="IPR003661">
    <property type="entry name" value="HisK_dim/P_dom"/>
</dbReference>
<dbReference type="SMART" id="SM00387">
    <property type="entry name" value="HATPase_c"/>
    <property type="match status" value="1"/>
</dbReference>
<dbReference type="InterPro" id="IPR036097">
    <property type="entry name" value="HisK_dim/P_sf"/>
</dbReference>
<dbReference type="AlphaFoldDB" id="A0A8K1ZXW1"/>
<evidence type="ECO:0000313" key="12">
    <source>
        <dbReference type="Proteomes" id="UP000607397"/>
    </source>
</evidence>
<dbReference type="PANTHER" id="PTHR43711:SF1">
    <property type="entry name" value="HISTIDINE KINASE 1"/>
    <property type="match status" value="1"/>
</dbReference>
<protein>
    <recommendedName>
        <fullName evidence="8">Circadian input-output histidine kinase CikA</fullName>
        <ecNumber evidence="3">2.7.13.3</ecNumber>
    </recommendedName>
</protein>
<dbReference type="PANTHER" id="PTHR43711">
    <property type="entry name" value="TWO-COMPONENT HISTIDINE KINASE"/>
    <property type="match status" value="1"/>
</dbReference>
<dbReference type="Pfam" id="PF02518">
    <property type="entry name" value="HATPase_c"/>
    <property type="match status" value="1"/>
</dbReference>
<dbReference type="InterPro" id="IPR050736">
    <property type="entry name" value="Sensor_HK_Regulatory"/>
</dbReference>
<evidence type="ECO:0000256" key="6">
    <source>
        <dbReference type="ARBA" id="ARBA00022777"/>
    </source>
</evidence>
<dbReference type="Gene3D" id="1.10.287.130">
    <property type="match status" value="1"/>
</dbReference>
<keyword evidence="4" id="KW-0597">Phosphoprotein</keyword>
<dbReference type="FunFam" id="3.30.565.10:FF:000010">
    <property type="entry name" value="Sensor histidine kinase RcsC"/>
    <property type="match status" value="1"/>
</dbReference>
<dbReference type="Pfam" id="PF00512">
    <property type="entry name" value="HisKA"/>
    <property type="match status" value="1"/>
</dbReference>
<dbReference type="GO" id="GO:0000155">
    <property type="term" value="F:phosphorelay sensor kinase activity"/>
    <property type="evidence" value="ECO:0007669"/>
    <property type="project" value="InterPro"/>
</dbReference>
<name>A0A8K1ZXW1_9CYAN</name>
<evidence type="ECO:0000256" key="9">
    <source>
        <dbReference type="SAM" id="Coils"/>
    </source>
</evidence>
<dbReference type="Gene3D" id="3.30.450.40">
    <property type="match status" value="1"/>
</dbReference>
<keyword evidence="6" id="KW-0418">Kinase</keyword>
<proteinExistence type="inferred from homology"/>
<dbReference type="EMBL" id="WVIC01000007">
    <property type="protein sequence ID" value="NCJ05888.1"/>
    <property type="molecule type" value="Genomic_DNA"/>
</dbReference>
<dbReference type="CDD" id="cd14686">
    <property type="entry name" value="bZIP"/>
    <property type="match status" value="1"/>
</dbReference>
<dbReference type="Gene3D" id="3.30.565.10">
    <property type="entry name" value="Histidine kinase-like ATPase, C-terminal domain"/>
    <property type="match status" value="1"/>
</dbReference>
<dbReference type="InterPro" id="IPR003018">
    <property type="entry name" value="GAF"/>
</dbReference>
<dbReference type="InterPro" id="IPR003594">
    <property type="entry name" value="HATPase_dom"/>
</dbReference>
<reference evidence="11" key="1">
    <citation type="submission" date="2019-12" db="EMBL/GenBank/DDBJ databases">
        <title>High-Quality draft genome sequences of three cyanobacteria isolated from the limestone walls of the Old Cathedral of Coimbra.</title>
        <authorList>
            <person name="Tiago I."/>
            <person name="Soares F."/>
            <person name="Portugal A."/>
        </authorList>
    </citation>
    <scope>NUCLEOTIDE SEQUENCE [LARGE SCALE GENOMIC DNA]</scope>
    <source>
        <strain evidence="11">C</strain>
    </source>
</reference>
<evidence type="ECO:0000256" key="5">
    <source>
        <dbReference type="ARBA" id="ARBA00022679"/>
    </source>
</evidence>
<evidence type="ECO:0000259" key="10">
    <source>
        <dbReference type="PROSITE" id="PS50109"/>
    </source>
</evidence>
<comment type="caution">
    <text evidence="11">The sequence shown here is derived from an EMBL/GenBank/DDBJ whole genome shotgun (WGS) entry which is preliminary data.</text>
</comment>
<keyword evidence="9" id="KW-0175">Coiled coil</keyword>